<dbReference type="Pfam" id="PF00903">
    <property type="entry name" value="Glyoxalase"/>
    <property type="match status" value="1"/>
</dbReference>
<protein>
    <recommendedName>
        <fullName evidence="2">VOC domain-containing protein</fullName>
    </recommendedName>
</protein>
<sequence length="558" mass="60722">MPVSHLGLSVSHIPASTSFFLAALHPLGYRFIGYQGDSAGLGIRDADFFLCEDKSGAKISPTHIAFTADSRPTVRDCYARALNAGGRPSGPPNYRNNDCSCFNAAVTDLDGHTIEFIFKETQAADDCHSVLAPSEFGYSQADRNAATRSVYQDDDQSVATKVSRTKSRAQTALDLASAASRPTKQSNAAPSMPGLTRSRTEPVTSDGGSKKLLGTLLGAAAGAAVAYAMVQSEQDSNRRESDYARSRASAPKSSRTRSNYEKSVVSKNSGRSTRPSYRERLAIEPPSYSDDDYPEVLSRYKSSYRPAPQRSRTYDAIEYATRPTSSGRSDRHRMKRSSTLPNDFPDYYLEGPKTAPASRHTSRRGSVDDQELKRHDSAVSVLSHRSRRSFDAERRSSASKVSTIKPSRRGSVYESAANYPLPSSNASSRPSAADRPLPSSRATSYMSAAQPQSRMNGSYADIDVAEESDGLGDTKTVVPEDSISCVDFSSRSSKSKSKSGSKSFSRHSSKRSEADSDRTVRPAKHSGSRHSAQTLPVREKEGYYGRNRDGKRSTLSYS</sequence>
<feature type="compositionally biased region" description="Basic and acidic residues" evidence="1">
    <location>
        <begin position="235"/>
        <end position="245"/>
    </location>
</feature>
<feature type="compositionally biased region" description="Basic residues" evidence="1">
    <location>
        <begin position="493"/>
        <end position="509"/>
    </location>
</feature>
<dbReference type="InterPro" id="IPR004360">
    <property type="entry name" value="Glyas_Fos-R_dOase_dom"/>
</dbReference>
<feature type="region of interest" description="Disordered" evidence="1">
    <location>
        <begin position="233"/>
        <end position="558"/>
    </location>
</feature>
<feature type="compositionally biased region" description="Low complexity" evidence="1">
    <location>
        <begin position="420"/>
        <end position="442"/>
    </location>
</feature>
<comment type="caution">
    <text evidence="3">The sequence shown here is derived from an EMBL/GenBank/DDBJ whole genome shotgun (WGS) entry which is preliminary data.</text>
</comment>
<dbReference type="AlphaFoldDB" id="A0AAJ0LUQ7"/>
<feature type="region of interest" description="Disordered" evidence="1">
    <location>
        <begin position="157"/>
        <end position="209"/>
    </location>
</feature>
<proteinExistence type="predicted"/>
<feature type="compositionally biased region" description="Low complexity" evidence="1">
    <location>
        <begin position="246"/>
        <end position="257"/>
    </location>
</feature>
<dbReference type="PANTHER" id="PTHR35006:SF3">
    <property type="entry name" value="GLYOXALASE FAMILY PROTEIN (AFU_ORTHOLOGUE AFUA_3G06020)"/>
    <property type="match status" value="1"/>
</dbReference>
<reference evidence="3" key="1">
    <citation type="submission" date="2023-04" db="EMBL/GenBank/DDBJ databases">
        <title>Black Yeasts Isolated from many extreme environments.</title>
        <authorList>
            <person name="Coleine C."/>
            <person name="Stajich J.E."/>
            <person name="Selbmann L."/>
        </authorList>
    </citation>
    <scope>NUCLEOTIDE SEQUENCE</scope>
    <source>
        <strain evidence="3">CCFEE 5312</strain>
    </source>
</reference>
<dbReference type="Gene3D" id="3.10.180.10">
    <property type="entry name" value="2,3-Dihydroxybiphenyl 1,2-Dioxygenase, domain 1"/>
    <property type="match status" value="1"/>
</dbReference>
<organism evidence="3 4">
    <name type="scientific">Extremus antarcticus</name>
    <dbReference type="NCBI Taxonomy" id="702011"/>
    <lineage>
        <taxon>Eukaryota</taxon>
        <taxon>Fungi</taxon>
        <taxon>Dikarya</taxon>
        <taxon>Ascomycota</taxon>
        <taxon>Pezizomycotina</taxon>
        <taxon>Dothideomycetes</taxon>
        <taxon>Dothideomycetidae</taxon>
        <taxon>Mycosphaerellales</taxon>
        <taxon>Extremaceae</taxon>
        <taxon>Extremus</taxon>
    </lineage>
</organism>
<accession>A0AAJ0LUQ7</accession>
<feature type="compositionally biased region" description="Basic and acidic residues" evidence="1">
    <location>
        <begin position="510"/>
        <end position="520"/>
    </location>
</feature>
<keyword evidence="4" id="KW-1185">Reference proteome</keyword>
<dbReference type="Proteomes" id="UP001271007">
    <property type="component" value="Unassembled WGS sequence"/>
</dbReference>
<evidence type="ECO:0000313" key="4">
    <source>
        <dbReference type="Proteomes" id="UP001271007"/>
    </source>
</evidence>
<gene>
    <name evidence="3" type="ORF">LTR09_003138</name>
</gene>
<dbReference type="SUPFAM" id="SSF54593">
    <property type="entry name" value="Glyoxalase/Bleomycin resistance protein/Dihydroxybiphenyl dioxygenase"/>
    <property type="match status" value="1"/>
</dbReference>
<evidence type="ECO:0000256" key="1">
    <source>
        <dbReference type="SAM" id="MobiDB-lite"/>
    </source>
</evidence>
<name>A0AAJ0LUQ7_9PEZI</name>
<feature type="compositionally biased region" description="Basic and acidic residues" evidence="1">
    <location>
        <begin position="537"/>
        <end position="552"/>
    </location>
</feature>
<feature type="domain" description="VOC" evidence="2">
    <location>
        <begin position="2"/>
        <end position="119"/>
    </location>
</feature>
<feature type="compositionally biased region" description="Polar residues" evidence="1">
    <location>
        <begin position="265"/>
        <end position="275"/>
    </location>
</feature>
<dbReference type="InterPro" id="IPR037523">
    <property type="entry name" value="VOC_core"/>
</dbReference>
<dbReference type="InterPro" id="IPR029068">
    <property type="entry name" value="Glyas_Bleomycin-R_OHBP_Dase"/>
</dbReference>
<feature type="compositionally biased region" description="Polar residues" evidence="1">
    <location>
        <begin position="180"/>
        <end position="189"/>
    </location>
</feature>
<dbReference type="PROSITE" id="PS51819">
    <property type="entry name" value="VOC"/>
    <property type="match status" value="1"/>
</dbReference>
<dbReference type="PANTHER" id="PTHR35006">
    <property type="entry name" value="GLYOXALASE FAMILY PROTEIN (AFU_ORTHOLOGUE AFUA_5G14830)"/>
    <property type="match status" value="1"/>
</dbReference>
<feature type="compositionally biased region" description="Polar residues" evidence="1">
    <location>
        <begin position="443"/>
        <end position="456"/>
    </location>
</feature>
<feature type="compositionally biased region" description="Basic and acidic residues" evidence="1">
    <location>
        <begin position="365"/>
        <end position="377"/>
    </location>
</feature>
<dbReference type="EMBL" id="JAWDJX010000007">
    <property type="protein sequence ID" value="KAK3055904.1"/>
    <property type="molecule type" value="Genomic_DNA"/>
</dbReference>
<evidence type="ECO:0000259" key="2">
    <source>
        <dbReference type="PROSITE" id="PS51819"/>
    </source>
</evidence>
<evidence type="ECO:0000313" key="3">
    <source>
        <dbReference type="EMBL" id="KAK3055904.1"/>
    </source>
</evidence>